<gene>
    <name evidence="2" type="ORF">C1H46_026151</name>
</gene>
<name>A0A540LP69_MALBA</name>
<keyword evidence="3" id="KW-1185">Reference proteome</keyword>
<proteinExistence type="predicted"/>
<reference evidence="2 3" key="1">
    <citation type="journal article" date="2019" name="G3 (Bethesda)">
        <title>Sequencing of a Wild Apple (Malus baccata) Genome Unravels the Differences Between Cultivated and Wild Apple Species Regarding Disease Resistance and Cold Tolerance.</title>
        <authorList>
            <person name="Chen X."/>
        </authorList>
    </citation>
    <scope>NUCLEOTIDE SEQUENCE [LARGE SCALE GENOMIC DNA]</scope>
    <source>
        <strain evidence="3">cv. Shandingzi</strain>
        <tissue evidence="2">Leaves</tissue>
    </source>
</reference>
<comment type="caution">
    <text evidence="2">The sequence shown here is derived from an EMBL/GenBank/DDBJ whole genome shotgun (WGS) entry which is preliminary data.</text>
</comment>
<evidence type="ECO:0000256" key="1">
    <source>
        <dbReference type="SAM" id="MobiDB-lite"/>
    </source>
</evidence>
<organism evidence="2 3">
    <name type="scientific">Malus baccata</name>
    <name type="common">Siberian crab apple</name>
    <name type="synonym">Pyrus baccata</name>
    <dbReference type="NCBI Taxonomy" id="106549"/>
    <lineage>
        <taxon>Eukaryota</taxon>
        <taxon>Viridiplantae</taxon>
        <taxon>Streptophyta</taxon>
        <taxon>Embryophyta</taxon>
        <taxon>Tracheophyta</taxon>
        <taxon>Spermatophyta</taxon>
        <taxon>Magnoliopsida</taxon>
        <taxon>eudicotyledons</taxon>
        <taxon>Gunneridae</taxon>
        <taxon>Pentapetalae</taxon>
        <taxon>rosids</taxon>
        <taxon>fabids</taxon>
        <taxon>Rosales</taxon>
        <taxon>Rosaceae</taxon>
        <taxon>Amygdaloideae</taxon>
        <taxon>Maleae</taxon>
        <taxon>Malus</taxon>
    </lineage>
</organism>
<feature type="compositionally biased region" description="Polar residues" evidence="1">
    <location>
        <begin position="37"/>
        <end position="55"/>
    </location>
</feature>
<evidence type="ECO:0000313" key="3">
    <source>
        <dbReference type="Proteomes" id="UP000315295"/>
    </source>
</evidence>
<protein>
    <submittedName>
        <fullName evidence="2">Uncharacterized protein</fullName>
    </submittedName>
</protein>
<feature type="region of interest" description="Disordered" evidence="1">
    <location>
        <begin position="1"/>
        <end position="55"/>
    </location>
</feature>
<accession>A0A540LP69</accession>
<dbReference type="AlphaFoldDB" id="A0A540LP69"/>
<dbReference type="Proteomes" id="UP000315295">
    <property type="component" value="Unassembled WGS sequence"/>
</dbReference>
<dbReference type="EMBL" id="VIEB01000513">
    <property type="protein sequence ID" value="TQD88270.1"/>
    <property type="molecule type" value="Genomic_DNA"/>
</dbReference>
<sequence length="55" mass="6369">MDLNKNPKHSCGPKTEKSQKLTLTGSFQLHCRKRRNSSPQRLRTSTTNYRQKLAP</sequence>
<evidence type="ECO:0000313" key="2">
    <source>
        <dbReference type="EMBL" id="TQD88270.1"/>
    </source>
</evidence>